<name>Q5GZ65_XANOR</name>
<proteinExistence type="predicted"/>
<feature type="compositionally biased region" description="Polar residues" evidence="1">
    <location>
        <begin position="156"/>
        <end position="165"/>
    </location>
</feature>
<dbReference type="KEGG" id="xoo:XOO2752"/>
<accession>Q5GZ65</accession>
<gene>
    <name evidence="2" type="ordered locus">XOO2752</name>
</gene>
<reference evidence="2 3" key="1">
    <citation type="journal article" date="2005" name="Nucleic Acids Res.">
        <title>The genome sequence of Xanthomonas oryzae pathovar oryzae KACC10331, the bacterial blight pathogen of rice.</title>
        <authorList>
            <person name="Lee B.M."/>
            <person name="Park Y.J."/>
            <person name="Park D.S."/>
            <person name="Kang H.W."/>
            <person name="Kim J.G."/>
            <person name="Song E.S."/>
            <person name="Park I.C."/>
            <person name="Yoon U.H."/>
            <person name="Hahn J.H."/>
            <person name="Koo B.S."/>
            <person name="Lee G.B."/>
            <person name="Kim H."/>
            <person name="Park H.S."/>
            <person name="Yoon K.O."/>
            <person name="Kim J.H."/>
            <person name="Jung C.H."/>
            <person name="Koh N.H."/>
            <person name="Seo J.S."/>
            <person name="Go S.J."/>
        </authorList>
    </citation>
    <scope>NUCLEOTIDE SEQUENCE [LARGE SCALE GENOMIC DNA]</scope>
    <source>
        <strain evidence="3">KACC10331 / KXO85</strain>
    </source>
</reference>
<dbReference type="Proteomes" id="UP000006735">
    <property type="component" value="Chromosome"/>
</dbReference>
<organism evidence="2 3">
    <name type="scientific">Xanthomonas oryzae pv. oryzae (strain KACC10331 / KXO85)</name>
    <dbReference type="NCBI Taxonomy" id="291331"/>
    <lineage>
        <taxon>Bacteria</taxon>
        <taxon>Pseudomonadati</taxon>
        <taxon>Pseudomonadota</taxon>
        <taxon>Gammaproteobacteria</taxon>
        <taxon>Lysobacterales</taxon>
        <taxon>Lysobacteraceae</taxon>
        <taxon>Xanthomonas</taxon>
    </lineage>
</organism>
<evidence type="ECO:0000313" key="3">
    <source>
        <dbReference type="Proteomes" id="UP000006735"/>
    </source>
</evidence>
<feature type="region of interest" description="Disordered" evidence="1">
    <location>
        <begin position="155"/>
        <end position="176"/>
    </location>
</feature>
<feature type="compositionally biased region" description="Basic residues" evidence="1">
    <location>
        <begin position="166"/>
        <end position="176"/>
    </location>
</feature>
<dbReference type="HOGENOM" id="CLU_569783_0_0_6"/>
<dbReference type="AlphaFoldDB" id="Q5GZ65"/>
<evidence type="ECO:0000313" key="2">
    <source>
        <dbReference type="EMBL" id="AAW76006.1"/>
    </source>
</evidence>
<dbReference type="EMBL" id="AE013598">
    <property type="protein sequence ID" value="AAW76006.1"/>
    <property type="molecule type" value="Genomic_DNA"/>
</dbReference>
<keyword evidence="3" id="KW-1185">Reference proteome</keyword>
<evidence type="ECO:0000256" key="1">
    <source>
        <dbReference type="SAM" id="MobiDB-lite"/>
    </source>
</evidence>
<protein>
    <submittedName>
        <fullName evidence="2">Uncharacterized protein</fullName>
    </submittedName>
</protein>
<sequence>MEAVCYPHCHRQPIQKRHTIARHTRDTLARQQTAEQIAGVACTHADPLLRQRLCTHTAQSGNRIGQCELLAGQPGDETPAADFATRFQPLVHAQQFAPWRQPRRFAFEQPPAHHAIATQQRARHVFEGVLMALAGFGTRQFGQRTHWGPAAGVANAQRTGTATVTRQRRRPLGRRHQQRAQAGIAVAMRTAAHQQLAQCIFQLGGHQMRPVCNFFEEQRALLMQHLHDMFGAGPQRCLVCVTRQRAPALRCAPWQQHDRRAAQCGAAPPTTGSHACPQRAPGGAQLVQPGRLIVVHTRRQQLAFPQHRRRLEAFELSHHAGQCIRPRYAAAAVHALPFEQKARVIALRHRLDRAAPSSQRVTMETCQQVTLAPFFRLRVRTELPCHDIALALQARQCERDLCLWYPQRVGQGRHLRGAEVRQAPSQSFAHCPIALPVGNVAIVWRLQGRLRSGLRIQRQKPVDALGTEPQRGDDLQGNA</sequence>